<dbReference type="EMBL" id="PCSB01000007">
    <property type="protein sequence ID" value="PIP32054.1"/>
    <property type="molecule type" value="Genomic_DNA"/>
</dbReference>
<feature type="domain" description="MvaI/BcnI restriction endonuclease" evidence="1">
    <location>
        <begin position="10"/>
        <end position="228"/>
    </location>
</feature>
<dbReference type="Proteomes" id="UP000230447">
    <property type="component" value="Unassembled WGS sequence"/>
</dbReference>
<dbReference type="AlphaFoldDB" id="A0A2G9ZFW4"/>
<sequence length="235" mass="27170">MTITLRKLKEQLEKIKAMGFVKTHRAHDTGIGKTLEDLLSIKENNLRLPDVGDVELKAKRIDFGSMLTVATKSPEPKGVNKVLFEKYKYLDKEKKYNLHSTVCGSRKNSQSFKIVFENEKLVLKNKSKIEAYWPISIFDNVLKAKSDKILLVFAETKGVRKTKNEKFHFTEAYLLSNLNINKFKTAVESDKLKIDIRIGVYRSGKNKGKYHDHGTGFRINKRDFLHLFDNFTQII</sequence>
<proteinExistence type="predicted"/>
<comment type="caution">
    <text evidence="2">The sequence shown here is derived from an EMBL/GenBank/DDBJ whole genome shotgun (WGS) entry which is preliminary data.</text>
</comment>
<dbReference type="InterPro" id="IPR043004">
    <property type="entry name" value="MvaI_BcnI_cat"/>
</dbReference>
<organism evidence="2 3">
    <name type="scientific">bacterium (Candidatus Gribaldobacteria) CG23_combo_of_CG06-09_8_20_14_all_37_87_8</name>
    <dbReference type="NCBI Taxonomy" id="2014278"/>
    <lineage>
        <taxon>Bacteria</taxon>
        <taxon>Candidatus Gribaldobacteria</taxon>
    </lineage>
</organism>
<dbReference type="InterPro" id="IPR029127">
    <property type="entry name" value="MvaI_BcnI"/>
</dbReference>
<protein>
    <submittedName>
        <fullName evidence="2">Glycosyl hydrolase</fullName>
    </submittedName>
</protein>
<dbReference type="Gene3D" id="3.40.210.20">
    <property type="entry name" value="MvaI/BcnI restriction endonuclease, catalytic domain"/>
    <property type="match status" value="1"/>
</dbReference>
<dbReference type="Pfam" id="PF15515">
    <property type="entry name" value="MvaI_BcnI"/>
    <property type="match status" value="1"/>
</dbReference>
<gene>
    <name evidence="2" type="ORF">COX24_00340</name>
</gene>
<keyword evidence="2" id="KW-0378">Hydrolase</keyword>
<accession>A0A2G9ZFW4</accession>
<evidence type="ECO:0000259" key="1">
    <source>
        <dbReference type="Pfam" id="PF15515"/>
    </source>
</evidence>
<dbReference type="Gene3D" id="3.30.70.3570">
    <property type="entry name" value="MvaI/BcnI restriction endonuclease, recognition domain"/>
    <property type="match status" value="1"/>
</dbReference>
<name>A0A2G9ZFW4_9BACT</name>
<evidence type="ECO:0000313" key="2">
    <source>
        <dbReference type="EMBL" id="PIP32054.1"/>
    </source>
</evidence>
<dbReference type="InterPro" id="IPR043005">
    <property type="entry name" value="MvaI_BcnI_rec"/>
</dbReference>
<evidence type="ECO:0000313" key="3">
    <source>
        <dbReference type="Proteomes" id="UP000230447"/>
    </source>
</evidence>
<dbReference type="GO" id="GO:0016787">
    <property type="term" value="F:hydrolase activity"/>
    <property type="evidence" value="ECO:0007669"/>
    <property type="project" value="UniProtKB-KW"/>
</dbReference>
<reference evidence="2 3" key="1">
    <citation type="submission" date="2017-09" db="EMBL/GenBank/DDBJ databases">
        <title>Depth-based differentiation of microbial function through sediment-hosted aquifers and enrichment of novel symbionts in the deep terrestrial subsurface.</title>
        <authorList>
            <person name="Probst A.J."/>
            <person name="Ladd B."/>
            <person name="Jarett J.K."/>
            <person name="Geller-Mcgrath D.E."/>
            <person name="Sieber C.M."/>
            <person name="Emerson J.B."/>
            <person name="Anantharaman K."/>
            <person name="Thomas B.C."/>
            <person name="Malmstrom R."/>
            <person name="Stieglmeier M."/>
            <person name="Klingl A."/>
            <person name="Woyke T."/>
            <person name="Ryan C.M."/>
            <person name="Banfield J.F."/>
        </authorList>
    </citation>
    <scope>NUCLEOTIDE SEQUENCE [LARGE SCALE GENOMIC DNA]</scope>
    <source>
        <strain evidence="2">CG23_combo_of_CG06-09_8_20_14_all_37_87_8</strain>
    </source>
</reference>